<feature type="transmembrane region" description="Helical" evidence="1">
    <location>
        <begin position="12"/>
        <end position="32"/>
    </location>
</feature>
<name>A0A0F5PWE8_9HYPH</name>
<gene>
    <name evidence="4" type="ORF">SAMN04488059_104114</name>
    <name evidence="3" type="ORF">WH91_15290</name>
</gene>
<dbReference type="EMBL" id="FOMB01000004">
    <property type="protein sequence ID" value="SFC36127.1"/>
    <property type="molecule type" value="Genomic_DNA"/>
</dbReference>
<evidence type="ECO:0000313" key="4">
    <source>
        <dbReference type="EMBL" id="SFC36127.1"/>
    </source>
</evidence>
<protein>
    <submittedName>
        <fullName evidence="4">Uncharacterized SAM-binding protein YcdF, DUF218 family</fullName>
    </submittedName>
</protein>
<organism evidence="4 6">
    <name type="scientific">Devosia psychrophila</name>
    <dbReference type="NCBI Taxonomy" id="728005"/>
    <lineage>
        <taxon>Bacteria</taxon>
        <taxon>Pseudomonadati</taxon>
        <taxon>Pseudomonadota</taxon>
        <taxon>Alphaproteobacteria</taxon>
        <taxon>Hyphomicrobiales</taxon>
        <taxon>Devosiaceae</taxon>
        <taxon>Devosia</taxon>
    </lineage>
</organism>
<evidence type="ECO:0000313" key="3">
    <source>
        <dbReference type="EMBL" id="KKC32134.1"/>
    </source>
</evidence>
<dbReference type="InterPro" id="IPR003848">
    <property type="entry name" value="DUF218"/>
</dbReference>
<dbReference type="RefSeq" id="WP_046171869.1">
    <property type="nucleotide sequence ID" value="NZ_FOMB01000004.1"/>
</dbReference>
<dbReference type="Proteomes" id="UP000033519">
    <property type="component" value="Unassembled WGS sequence"/>
</dbReference>
<dbReference type="EMBL" id="LAPV01000141">
    <property type="protein sequence ID" value="KKC32134.1"/>
    <property type="molecule type" value="Genomic_DNA"/>
</dbReference>
<dbReference type="Proteomes" id="UP000182258">
    <property type="component" value="Unassembled WGS sequence"/>
</dbReference>
<accession>A0A0F5PWE8</accession>
<dbReference type="PANTHER" id="PTHR30336">
    <property type="entry name" value="INNER MEMBRANE PROTEIN, PROBABLE PERMEASE"/>
    <property type="match status" value="1"/>
</dbReference>
<evidence type="ECO:0000313" key="5">
    <source>
        <dbReference type="Proteomes" id="UP000033519"/>
    </source>
</evidence>
<dbReference type="AlphaFoldDB" id="A0A0F5PWE8"/>
<dbReference type="Gene3D" id="3.40.50.620">
    <property type="entry name" value="HUPs"/>
    <property type="match status" value="1"/>
</dbReference>
<reference evidence="4 6" key="2">
    <citation type="submission" date="2016-10" db="EMBL/GenBank/DDBJ databases">
        <authorList>
            <person name="de Groot N.N."/>
        </authorList>
    </citation>
    <scope>NUCLEOTIDE SEQUENCE [LARGE SCALE GENOMIC DNA]</scope>
    <source>
        <strain evidence="4 6">CGMCC 1.10210</strain>
    </source>
</reference>
<evidence type="ECO:0000313" key="6">
    <source>
        <dbReference type="Proteomes" id="UP000182258"/>
    </source>
</evidence>
<dbReference type="GO" id="GO:0005886">
    <property type="term" value="C:plasma membrane"/>
    <property type="evidence" value="ECO:0007669"/>
    <property type="project" value="TreeGrafter"/>
</dbReference>
<reference evidence="3 5" key="1">
    <citation type="submission" date="2015-03" db="EMBL/GenBank/DDBJ databases">
        <authorList>
            <person name="Lepp D."/>
            <person name="Hassan Y.I."/>
            <person name="Li X.-Z."/>
            <person name="Zhou T."/>
        </authorList>
    </citation>
    <scope>NUCLEOTIDE SEQUENCE [LARGE SCALE GENOMIC DNA]</scope>
    <source>
        <strain evidence="3 5">Cr7-05</strain>
    </source>
</reference>
<dbReference type="PATRIC" id="fig|728005.3.peg.1256"/>
<sequence length="265" mass="28432">MFYFLAKIFWVVVQPLSMVTLLVLAGIVLLALGRKRLGLAANGAALFVLVLCGFTTFGALIIGPLENRFTRPVTMPSRVDAIIVLGGATLARVSTARGVAELNEAGDRLTEAVVLARRYPEARIVFSGGAGMLDPGEAEAATAERFFLAMGIAPERMVLEDQSRNTDENADLTASLLGDTGGTAMLVTSAFHMPRSVGLFRRVGLDVVPWPTDYRSAGQEGFGMDFANPINSLDISSIALKEWIGLAVYHWTGRIDSMLPAQISN</sequence>
<keyword evidence="5" id="KW-1185">Reference proteome</keyword>
<proteinExistence type="predicted"/>
<dbReference type="Pfam" id="PF02698">
    <property type="entry name" value="DUF218"/>
    <property type="match status" value="1"/>
</dbReference>
<dbReference type="OrthoDB" id="9809813at2"/>
<dbReference type="GO" id="GO:0000270">
    <property type="term" value="P:peptidoglycan metabolic process"/>
    <property type="evidence" value="ECO:0007669"/>
    <property type="project" value="TreeGrafter"/>
</dbReference>
<evidence type="ECO:0000256" key="1">
    <source>
        <dbReference type="SAM" id="Phobius"/>
    </source>
</evidence>
<dbReference type="InterPro" id="IPR014729">
    <property type="entry name" value="Rossmann-like_a/b/a_fold"/>
</dbReference>
<dbReference type="STRING" id="728005.SAMN04488059_104114"/>
<dbReference type="InterPro" id="IPR051599">
    <property type="entry name" value="Cell_Envelope_Assoc"/>
</dbReference>
<dbReference type="CDD" id="cd06259">
    <property type="entry name" value="YdcF-like"/>
    <property type="match status" value="1"/>
</dbReference>
<keyword evidence="1" id="KW-1133">Transmembrane helix</keyword>
<keyword evidence="1" id="KW-0472">Membrane</keyword>
<dbReference type="PANTHER" id="PTHR30336:SF4">
    <property type="entry name" value="ENVELOPE BIOGENESIS FACTOR ELYC"/>
    <property type="match status" value="1"/>
</dbReference>
<feature type="domain" description="DUF218" evidence="2">
    <location>
        <begin position="80"/>
        <end position="245"/>
    </location>
</feature>
<feature type="transmembrane region" description="Helical" evidence="1">
    <location>
        <begin position="44"/>
        <end position="65"/>
    </location>
</feature>
<keyword evidence="1" id="KW-0812">Transmembrane</keyword>
<dbReference type="GO" id="GO:0043164">
    <property type="term" value="P:Gram-negative-bacterium-type cell wall biogenesis"/>
    <property type="evidence" value="ECO:0007669"/>
    <property type="project" value="TreeGrafter"/>
</dbReference>
<evidence type="ECO:0000259" key="2">
    <source>
        <dbReference type="Pfam" id="PF02698"/>
    </source>
</evidence>